<comment type="similarity">
    <text evidence="1 4">Belongs to the DENR family.</text>
</comment>
<evidence type="ECO:0000256" key="5">
    <source>
        <dbReference type="SAM" id="Coils"/>
    </source>
</evidence>
<dbReference type="SUPFAM" id="SSF55159">
    <property type="entry name" value="eIF1-like"/>
    <property type="match status" value="1"/>
</dbReference>
<evidence type="ECO:0000256" key="3">
    <source>
        <dbReference type="ARBA" id="ARBA00020058"/>
    </source>
</evidence>
<sequence>MAQPASGKTVLYCDVCSLPPEYCEFSALRKKCEQWLMETHPREHERLYGDQAIAQKMAMTTLSEDKEAKEAAKMEKAEQKNEARIARNQEKKMSSKVLIKRIERNKRKSVTSVYGLQVFGIDLKSTAKMLANHFACGGSVAKNPQGQDEIVVQGDFSHEILELLVAKFPAVPRENIEFAADEKKKKKEQ</sequence>
<gene>
    <name evidence="7" type="primary">TMA22</name>
    <name evidence="7" type="ORF">H4R20_003132</name>
</gene>
<organism evidence="7 8">
    <name type="scientific">Coemansia guatemalensis</name>
    <dbReference type="NCBI Taxonomy" id="2761395"/>
    <lineage>
        <taxon>Eukaryota</taxon>
        <taxon>Fungi</taxon>
        <taxon>Fungi incertae sedis</taxon>
        <taxon>Zoopagomycota</taxon>
        <taxon>Kickxellomycotina</taxon>
        <taxon>Kickxellomycetes</taxon>
        <taxon>Kickxellales</taxon>
        <taxon>Kickxellaceae</taxon>
        <taxon>Coemansia</taxon>
    </lineage>
</organism>
<keyword evidence="4" id="KW-0689">Ribosomal protein</keyword>
<evidence type="ECO:0000313" key="8">
    <source>
        <dbReference type="Proteomes" id="UP001140094"/>
    </source>
</evidence>
<reference evidence="7" key="1">
    <citation type="submission" date="2022-07" db="EMBL/GenBank/DDBJ databases">
        <title>Phylogenomic reconstructions and comparative analyses of Kickxellomycotina fungi.</title>
        <authorList>
            <person name="Reynolds N.K."/>
            <person name="Stajich J.E."/>
            <person name="Barry K."/>
            <person name="Grigoriev I.V."/>
            <person name="Crous P."/>
            <person name="Smith M.E."/>
        </authorList>
    </citation>
    <scope>NUCLEOTIDE SEQUENCE</scope>
    <source>
        <strain evidence="7">NRRL 1565</strain>
    </source>
</reference>
<keyword evidence="4" id="KW-0687">Ribonucleoprotein</keyword>
<dbReference type="InterPro" id="IPR036877">
    <property type="entry name" value="SUI1_dom_sf"/>
</dbReference>
<name>A0A9W8HVW2_9FUNG</name>
<dbReference type="CDD" id="cd11607">
    <property type="entry name" value="DENR_C"/>
    <property type="match status" value="1"/>
</dbReference>
<dbReference type="GO" id="GO:0003729">
    <property type="term" value="F:mRNA binding"/>
    <property type="evidence" value="ECO:0007669"/>
    <property type="project" value="TreeGrafter"/>
</dbReference>
<dbReference type="PANTHER" id="PTHR12789">
    <property type="entry name" value="DENSITY-REGULATED PROTEIN HOMOLOG"/>
    <property type="match status" value="1"/>
</dbReference>
<evidence type="ECO:0000256" key="2">
    <source>
        <dbReference type="ARBA" id="ARBA00011742"/>
    </source>
</evidence>
<keyword evidence="4" id="KW-0963">Cytoplasm</keyword>
<dbReference type="EMBL" id="JANBUO010000607">
    <property type="protein sequence ID" value="KAJ2802819.1"/>
    <property type="molecule type" value="Genomic_DNA"/>
</dbReference>
<evidence type="ECO:0000313" key="7">
    <source>
        <dbReference type="EMBL" id="KAJ2802819.1"/>
    </source>
</evidence>
<dbReference type="NCBIfam" id="TIGR01159">
    <property type="entry name" value="DRP1"/>
    <property type="match status" value="1"/>
</dbReference>
<dbReference type="PROSITE" id="PS50296">
    <property type="entry name" value="SUI1"/>
    <property type="match status" value="1"/>
</dbReference>
<comment type="subcellular location">
    <subcellularLocation>
        <location evidence="4">Cytoplasm</location>
    </subcellularLocation>
</comment>
<dbReference type="InterPro" id="IPR050318">
    <property type="entry name" value="DENR/SUI1_TIF"/>
</dbReference>
<dbReference type="InterPro" id="IPR048517">
    <property type="entry name" value="DENR_N"/>
</dbReference>
<dbReference type="Pfam" id="PF01253">
    <property type="entry name" value="SUI1"/>
    <property type="match status" value="1"/>
</dbReference>
<comment type="caution">
    <text evidence="7">The sequence shown here is derived from an EMBL/GenBank/DDBJ whole genome shotgun (WGS) entry which is preliminary data.</text>
</comment>
<dbReference type="Gene3D" id="3.30.780.10">
    <property type="entry name" value="SUI1-like domain"/>
    <property type="match status" value="1"/>
</dbReference>
<dbReference type="OrthoDB" id="277199at2759"/>
<dbReference type="InterPro" id="IPR005873">
    <property type="entry name" value="DENR_eukaryotes"/>
</dbReference>
<evidence type="ECO:0000256" key="4">
    <source>
        <dbReference type="RuleBase" id="RU361273"/>
    </source>
</evidence>
<dbReference type="InterPro" id="IPR001950">
    <property type="entry name" value="SUI1"/>
</dbReference>
<dbReference type="PANTHER" id="PTHR12789:SF0">
    <property type="entry name" value="DENSITY-REGULATED PROTEIN"/>
    <property type="match status" value="1"/>
</dbReference>
<dbReference type="GO" id="GO:0001731">
    <property type="term" value="P:formation of translation preinitiation complex"/>
    <property type="evidence" value="ECO:0007669"/>
    <property type="project" value="TreeGrafter"/>
</dbReference>
<keyword evidence="5" id="KW-0175">Coiled coil</keyword>
<comment type="subunit">
    <text evidence="2 4">Interacts with the 40S ribosomal subunit.</text>
</comment>
<dbReference type="Proteomes" id="UP001140094">
    <property type="component" value="Unassembled WGS sequence"/>
</dbReference>
<dbReference type="GO" id="GO:0003743">
    <property type="term" value="F:translation initiation factor activity"/>
    <property type="evidence" value="ECO:0007669"/>
    <property type="project" value="InterPro"/>
</dbReference>
<proteinExistence type="inferred from homology"/>
<comment type="domain">
    <text evidence="4">The SUI1 domain may be involved in RNA binding.</text>
</comment>
<dbReference type="GO" id="GO:0005840">
    <property type="term" value="C:ribosome"/>
    <property type="evidence" value="ECO:0007669"/>
    <property type="project" value="UniProtKB-KW"/>
</dbReference>
<accession>A0A9W8HVW2</accession>
<dbReference type="GO" id="GO:0002188">
    <property type="term" value="P:translation reinitiation"/>
    <property type="evidence" value="ECO:0007669"/>
    <property type="project" value="TreeGrafter"/>
</dbReference>
<dbReference type="InterPro" id="IPR046447">
    <property type="entry name" value="DENR_C"/>
</dbReference>
<feature type="coiled-coil region" evidence="5">
    <location>
        <begin position="62"/>
        <end position="89"/>
    </location>
</feature>
<dbReference type="Pfam" id="PF21023">
    <property type="entry name" value="DENR_N"/>
    <property type="match status" value="1"/>
</dbReference>
<evidence type="ECO:0000259" key="6">
    <source>
        <dbReference type="PROSITE" id="PS50296"/>
    </source>
</evidence>
<dbReference type="GO" id="GO:0005737">
    <property type="term" value="C:cytoplasm"/>
    <property type="evidence" value="ECO:0007669"/>
    <property type="project" value="UniProtKB-SubCell"/>
</dbReference>
<dbReference type="AlphaFoldDB" id="A0A9W8HVW2"/>
<feature type="domain" description="SUI1" evidence="6">
    <location>
        <begin position="97"/>
        <end position="168"/>
    </location>
</feature>
<keyword evidence="8" id="KW-1185">Reference proteome</keyword>
<protein>
    <recommendedName>
        <fullName evidence="3 4">Translation machinery-associated protein 22</fullName>
    </recommendedName>
</protein>
<evidence type="ECO:0000256" key="1">
    <source>
        <dbReference type="ARBA" id="ARBA00007514"/>
    </source>
</evidence>
<dbReference type="GO" id="GO:1990904">
    <property type="term" value="C:ribonucleoprotein complex"/>
    <property type="evidence" value="ECO:0007669"/>
    <property type="project" value="UniProtKB-KW"/>
</dbReference>